<proteinExistence type="inferred from homology"/>
<comment type="similarity">
    <text evidence="1">Belongs to the sel-1 family.</text>
</comment>
<evidence type="ECO:0000256" key="2">
    <source>
        <dbReference type="SAM" id="MobiDB-lite"/>
    </source>
</evidence>
<dbReference type="SUPFAM" id="SSF81901">
    <property type="entry name" value="HCP-like"/>
    <property type="match status" value="3"/>
</dbReference>
<dbReference type="Gene3D" id="1.25.40.10">
    <property type="entry name" value="Tetratricopeptide repeat domain"/>
    <property type="match status" value="2"/>
</dbReference>
<sequence length="644" mass="71393">MTQNEFTSDEHIQAVRVCEQGQIISKNDNNNTPSTEVFYLACHSDGTSSGKDIILWDDILAAFSNAVHVRSGAKILPFLKGCNFKKLDSTSGLEDAVLDNYLHIYNPAAVEPLRQYSQTTPDELSENESNSPPPSYADIGTESLVCNEHTCAPGEDTKEPMYSARRGDASAQVKLGDLYRGGEGMEKDYKTALDWYRKAAERGNANGQFKMGYMCNHGYAVQQDYSACREWYLKAAKQGHDIAKNNLGHLYKLGHGVNIDYVQAMDWYRRSADQGLAEAEYNVGSMYHLGQGVPQNFPEAMTWFLKAAEKGVAGAQVSIGYMYQHGQHVPLDFALAITWYHKAIDQDPMVAHFNLGWMYEFGQGVVKDYAKAMELYKKSAYHGDAEAKERYHSLTPPNAQAVRKVYEDDTPFAGTTATFTIFHIACHPDGVSGKDIILWDDIVAAFKDVIHVRSGTLILPFLKGPDFKNLDPFRIAAVPGVTLDVIVKGQRVPTESASQQQGQSRGTHSNRHNAIPDMPQQELRQTPQGGTASSPHQGQHFTMDEQLDTNNYSVPPPSYSDINTSALANDTTEPWRSARLGNKDAQVELGDKYKGGHGIDQDFSKAFQWYLKAASQGHAGAQHNVGEFYRIGQGVPMDYSQAKN</sequence>
<dbReference type="PANTHER" id="PTHR11102:SF160">
    <property type="entry name" value="ERAD-ASSOCIATED E3 UBIQUITIN-PROTEIN LIGASE COMPONENT HRD3"/>
    <property type="match status" value="1"/>
</dbReference>
<name>A0AAD4H8K0_9FUNG</name>
<protein>
    <recommendedName>
        <fullName evidence="5">HCP-like protein</fullName>
    </recommendedName>
</protein>
<dbReference type="PANTHER" id="PTHR11102">
    <property type="entry name" value="SEL-1-LIKE PROTEIN"/>
    <property type="match status" value="1"/>
</dbReference>
<dbReference type="Proteomes" id="UP001194580">
    <property type="component" value="Unassembled WGS sequence"/>
</dbReference>
<dbReference type="Pfam" id="PF08238">
    <property type="entry name" value="Sel1"/>
    <property type="match status" value="8"/>
</dbReference>
<dbReference type="AlphaFoldDB" id="A0AAD4H8K0"/>
<evidence type="ECO:0000313" key="4">
    <source>
        <dbReference type="Proteomes" id="UP001194580"/>
    </source>
</evidence>
<dbReference type="EMBL" id="JAAAIL010000148">
    <property type="protein sequence ID" value="KAG0279090.1"/>
    <property type="molecule type" value="Genomic_DNA"/>
</dbReference>
<reference evidence="3" key="1">
    <citation type="journal article" date="2020" name="Fungal Divers.">
        <title>Resolving the Mortierellaceae phylogeny through synthesis of multi-gene phylogenetics and phylogenomics.</title>
        <authorList>
            <person name="Vandepol N."/>
            <person name="Liber J."/>
            <person name="Desiro A."/>
            <person name="Na H."/>
            <person name="Kennedy M."/>
            <person name="Barry K."/>
            <person name="Grigoriev I.V."/>
            <person name="Miller A.N."/>
            <person name="O'Donnell K."/>
            <person name="Stajich J.E."/>
            <person name="Bonito G."/>
        </authorList>
    </citation>
    <scope>NUCLEOTIDE SEQUENCE</scope>
    <source>
        <strain evidence="3">NRRL 28262</strain>
    </source>
</reference>
<feature type="compositionally biased region" description="Polar residues" evidence="2">
    <location>
        <begin position="493"/>
        <end position="507"/>
    </location>
</feature>
<evidence type="ECO:0000256" key="1">
    <source>
        <dbReference type="ARBA" id="ARBA00038101"/>
    </source>
</evidence>
<evidence type="ECO:0000313" key="3">
    <source>
        <dbReference type="EMBL" id="KAG0279090.1"/>
    </source>
</evidence>
<dbReference type="InterPro" id="IPR011990">
    <property type="entry name" value="TPR-like_helical_dom_sf"/>
</dbReference>
<gene>
    <name evidence="3" type="ORF">BGZ95_002276</name>
</gene>
<comment type="caution">
    <text evidence="3">The sequence shown here is derived from an EMBL/GenBank/DDBJ whole genome shotgun (WGS) entry which is preliminary data.</text>
</comment>
<dbReference type="InterPro" id="IPR006597">
    <property type="entry name" value="Sel1-like"/>
</dbReference>
<feature type="non-terminal residue" evidence="3">
    <location>
        <position position="1"/>
    </location>
</feature>
<dbReference type="SMART" id="SM00671">
    <property type="entry name" value="SEL1"/>
    <property type="match status" value="8"/>
</dbReference>
<accession>A0AAD4H8K0</accession>
<dbReference type="InterPro" id="IPR050767">
    <property type="entry name" value="Sel1_AlgK"/>
</dbReference>
<keyword evidence="4" id="KW-1185">Reference proteome</keyword>
<feature type="region of interest" description="Disordered" evidence="2">
    <location>
        <begin position="492"/>
        <end position="515"/>
    </location>
</feature>
<organism evidence="3 4">
    <name type="scientific">Linnemannia exigua</name>
    <dbReference type="NCBI Taxonomy" id="604196"/>
    <lineage>
        <taxon>Eukaryota</taxon>
        <taxon>Fungi</taxon>
        <taxon>Fungi incertae sedis</taxon>
        <taxon>Mucoromycota</taxon>
        <taxon>Mortierellomycotina</taxon>
        <taxon>Mortierellomycetes</taxon>
        <taxon>Mortierellales</taxon>
        <taxon>Mortierellaceae</taxon>
        <taxon>Linnemannia</taxon>
    </lineage>
</organism>
<evidence type="ECO:0008006" key="5">
    <source>
        <dbReference type="Google" id="ProtNLM"/>
    </source>
</evidence>